<dbReference type="InterPro" id="IPR015424">
    <property type="entry name" value="PyrdxlP-dep_Trfase"/>
</dbReference>
<keyword evidence="2" id="KW-0663">Pyridoxal phosphate</keyword>
<evidence type="ECO:0000313" key="7">
    <source>
        <dbReference type="EMBL" id="CAG4910063.1"/>
    </source>
</evidence>
<reference evidence="7 8" key="1">
    <citation type="submission" date="2021-04" db="EMBL/GenBank/DDBJ databases">
        <authorList>
            <person name="Vanwijnsberghe S."/>
        </authorList>
    </citation>
    <scope>NUCLEOTIDE SEQUENCE [LARGE SCALE GENOMIC DNA]</scope>
    <source>
        <strain evidence="7 8">LMG 32171</strain>
    </source>
</reference>
<evidence type="ECO:0000256" key="4">
    <source>
        <dbReference type="ARBA" id="ARBA00023125"/>
    </source>
</evidence>
<dbReference type="RefSeq" id="WP_228980783.1">
    <property type="nucleotide sequence ID" value="NZ_CAJQYY010000022.1"/>
</dbReference>
<dbReference type="Pfam" id="PF00392">
    <property type="entry name" value="GntR"/>
    <property type="match status" value="1"/>
</dbReference>
<sequence length="474" mass="51485">MTLPFSPINAATDSPLYRQIYLRIRQSIADGVLRPGDRVPSVRGLASELNLARGTVESAYQLLIDEGYLIARGPAGTVVSPQIRLPEPAGQAIVVPETVPSLTHTGLMPLPLEMGLPALDVFPGKVWNRLAASEMRQSGLYDLIYPDPQGYPPLRAAIAGYLGVSRGVACSPDQVFICAGYRASLGLICHSVLRHGDTCWFEDPGYLIARRFLNQAGMKLQPVPVDQDGLDVEAGIKMAANARFAVVTPSHQSPLGVSLSLPRRHALLDWARAGDRWIIEDDYDGEFRYRGRPLPALKSLDTAGSGSVLYTGTFSKVLAPGLRLSYLVVPQEQVVRFAETAGRMQNQCPRLLQATLARFIEEGYFARHIRKMRSIYAERRAALADALSAALEPRVQLHLQAGGMHLLAMLENGSDDGAIAMRARSLGLSIQALSTWYAEATSRRGLLIGFTNITSTQEASALSRTLASAFRPGA</sequence>
<dbReference type="InterPro" id="IPR004839">
    <property type="entry name" value="Aminotransferase_I/II_large"/>
</dbReference>
<dbReference type="InterPro" id="IPR015421">
    <property type="entry name" value="PyrdxlP-dep_Trfase_major"/>
</dbReference>
<name>A0ABM8U6U8_9BURK</name>
<dbReference type="InterPro" id="IPR051446">
    <property type="entry name" value="HTH_trans_reg/aminotransferase"/>
</dbReference>
<keyword evidence="3" id="KW-0805">Transcription regulation</keyword>
<comment type="similarity">
    <text evidence="1">In the C-terminal section; belongs to the class-I pyridoxal-phosphate-dependent aminotransferase family.</text>
</comment>
<dbReference type="Proteomes" id="UP000789752">
    <property type="component" value="Unassembled WGS sequence"/>
</dbReference>
<gene>
    <name evidence="7" type="primary">gabR_2</name>
    <name evidence="7" type="ORF">R54767_03655</name>
</gene>
<dbReference type="Gene3D" id="3.40.640.10">
    <property type="entry name" value="Type I PLP-dependent aspartate aminotransferase-like (Major domain)"/>
    <property type="match status" value="1"/>
</dbReference>
<evidence type="ECO:0000256" key="5">
    <source>
        <dbReference type="ARBA" id="ARBA00023163"/>
    </source>
</evidence>
<dbReference type="InterPro" id="IPR036388">
    <property type="entry name" value="WH-like_DNA-bd_sf"/>
</dbReference>
<accession>A0ABM8U6U8</accession>
<evidence type="ECO:0000259" key="6">
    <source>
        <dbReference type="PROSITE" id="PS50949"/>
    </source>
</evidence>
<keyword evidence="5" id="KW-0804">Transcription</keyword>
<dbReference type="CDD" id="cd07377">
    <property type="entry name" value="WHTH_GntR"/>
    <property type="match status" value="1"/>
</dbReference>
<proteinExistence type="inferred from homology"/>
<dbReference type="SUPFAM" id="SSF53383">
    <property type="entry name" value="PLP-dependent transferases"/>
    <property type="match status" value="1"/>
</dbReference>
<dbReference type="PANTHER" id="PTHR46577">
    <property type="entry name" value="HTH-TYPE TRANSCRIPTIONAL REGULATORY PROTEIN GABR"/>
    <property type="match status" value="1"/>
</dbReference>
<comment type="caution">
    <text evidence="7">The sequence shown here is derived from an EMBL/GenBank/DDBJ whole genome shotgun (WGS) entry which is preliminary data.</text>
</comment>
<protein>
    <submittedName>
        <fullName evidence="7">HTH-type transcriptional regulatory protein GabR</fullName>
    </submittedName>
</protein>
<evidence type="ECO:0000256" key="1">
    <source>
        <dbReference type="ARBA" id="ARBA00005384"/>
    </source>
</evidence>
<dbReference type="Pfam" id="PF00155">
    <property type="entry name" value="Aminotran_1_2"/>
    <property type="match status" value="1"/>
</dbReference>
<dbReference type="PANTHER" id="PTHR46577:SF1">
    <property type="entry name" value="HTH-TYPE TRANSCRIPTIONAL REGULATORY PROTEIN GABR"/>
    <property type="match status" value="1"/>
</dbReference>
<dbReference type="EMBL" id="CAJQYY010000022">
    <property type="protein sequence ID" value="CAG4910063.1"/>
    <property type="molecule type" value="Genomic_DNA"/>
</dbReference>
<dbReference type="InterPro" id="IPR036390">
    <property type="entry name" value="WH_DNA-bd_sf"/>
</dbReference>
<dbReference type="PROSITE" id="PS50949">
    <property type="entry name" value="HTH_GNTR"/>
    <property type="match status" value="1"/>
</dbReference>
<keyword evidence="4" id="KW-0238">DNA-binding</keyword>
<keyword evidence="8" id="KW-1185">Reference proteome</keyword>
<dbReference type="SMART" id="SM00345">
    <property type="entry name" value="HTH_GNTR"/>
    <property type="match status" value="1"/>
</dbReference>
<dbReference type="Gene3D" id="1.10.10.10">
    <property type="entry name" value="Winged helix-like DNA-binding domain superfamily/Winged helix DNA-binding domain"/>
    <property type="match status" value="1"/>
</dbReference>
<dbReference type="SUPFAM" id="SSF46785">
    <property type="entry name" value="Winged helix' DNA-binding domain"/>
    <property type="match status" value="1"/>
</dbReference>
<feature type="domain" description="HTH gntR-type" evidence="6">
    <location>
        <begin position="14"/>
        <end position="82"/>
    </location>
</feature>
<dbReference type="InterPro" id="IPR000524">
    <property type="entry name" value="Tscrpt_reg_HTH_GntR"/>
</dbReference>
<evidence type="ECO:0000256" key="3">
    <source>
        <dbReference type="ARBA" id="ARBA00023015"/>
    </source>
</evidence>
<dbReference type="CDD" id="cd00609">
    <property type="entry name" value="AAT_like"/>
    <property type="match status" value="1"/>
</dbReference>
<evidence type="ECO:0000313" key="8">
    <source>
        <dbReference type="Proteomes" id="UP000789752"/>
    </source>
</evidence>
<evidence type="ECO:0000256" key="2">
    <source>
        <dbReference type="ARBA" id="ARBA00022898"/>
    </source>
</evidence>
<organism evidence="7 8">
    <name type="scientific">Paraburkholderia gardini</name>
    <dbReference type="NCBI Taxonomy" id="2823469"/>
    <lineage>
        <taxon>Bacteria</taxon>
        <taxon>Pseudomonadati</taxon>
        <taxon>Pseudomonadota</taxon>
        <taxon>Betaproteobacteria</taxon>
        <taxon>Burkholderiales</taxon>
        <taxon>Burkholderiaceae</taxon>
        <taxon>Paraburkholderia</taxon>
    </lineage>
</organism>